<keyword evidence="1" id="KW-0812">Transmembrane</keyword>
<feature type="transmembrane region" description="Helical" evidence="1">
    <location>
        <begin position="7"/>
        <end position="29"/>
    </location>
</feature>
<dbReference type="EMBL" id="CVLB01000001">
    <property type="protein sequence ID" value="CRF31778.1"/>
    <property type="molecule type" value="Genomic_DNA"/>
</dbReference>
<evidence type="ECO:0000313" key="3">
    <source>
        <dbReference type="Proteomes" id="UP000043763"/>
    </source>
</evidence>
<feature type="transmembrane region" description="Helical" evidence="1">
    <location>
        <begin position="142"/>
        <end position="165"/>
    </location>
</feature>
<proteinExistence type="predicted"/>
<keyword evidence="1" id="KW-0472">Membrane</keyword>
<keyword evidence="3" id="KW-1185">Reference proteome</keyword>
<feature type="transmembrane region" description="Helical" evidence="1">
    <location>
        <begin position="261"/>
        <end position="283"/>
    </location>
</feature>
<dbReference type="Proteomes" id="UP000043763">
    <property type="component" value="Unassembled WGS sequence"/>
</dbReference>
<evidence type="ECO:0000313" key="2">
    <source>
        <dbReference type="EMBL" id="CRF31778.1"/>
    </source>
</evidence>
<protein>
    <submittedName>
        <fullName evidence="2">Uncharacterized protein</fullName>
    </submittedName>
</protein>
<reference evidence="3" key="1">
    <citation type="submission" date="2015-04" db="EMBL/GenBank/DDBJ databases">
        <authorList>
            <person name="Mushtaq Mamoona"/>
        </authorList>
    </citation>
    <scope>NUCLEOTIDE SEQUENCE [LARGE SCALE GENOMIC DNA]</scope>
    <source>
        <strain evidence="3">AN4859/03</strain>
    </source>
</reference>
<dbReference type="AlphaFoldDB" id="A0A0G4K481"/>
<name>A0A0G4K481_9SPIR</name>
<keyword evidence="1" id="KW-1133">Transmembrane helix</keyword>
<dbReference type="RefSeq" id="WP_048593507.1">
    <property type="nucleotide sequence ID" value="NZ_CVLB01000001.1"/>
</dbReference>
<organism evidence="2 3">
    <name type="scientific">Brachyspira suanatina</name>
    <dbReference type="NCBI Taxonomy" id="381802"/>
    <lineage>
        <taxon>Bacteria</taxon>
        <taxon>Pseudomonadati</taxon>
        <taxon>Spirochaetota</taxon>
        <taxon>Spirochaetia</taxon>
        <taxon>Brachyspirales</taxon>
        <taxon>Brachyspiraceae</taxon>
        <taxon>Brachyspira</taxon>
    </lineage>
</organism>
<feature type="transmembrane region" description="Helical" evidence="1">
    <location>
        <begin position="112"/>
        <end position="130"/>
    </location>
</feature>
<gene>
    <name evidence="2" type="ORF">BRSU_0364</name>
</gene>
<accession>A0A0G4K481</accession>
<dbReference type="OrthoDB" id="306031at2"/>
<feature type="transmembrane region" description="Helical" evidence="1">
    <location>
        <begin position="35"/>
        <end position="57"/>
    </location>
</feature>
<feature type="transmembrane region" description="Helical" evidence="1">
    <location>
        <begin position="69"/>
        <end position="92"/>
    </location>
</feature>
<sequence length="347" mass="41639">MEKLSKYNITFIVSAVSSLTIISMCAYMILDIPTYIMKLLMLIEFLCSFYFVCVFFYKINKYSRVETFFYLIIYLVPFILSILGLFYITNFFSLNRVFLRENIIASFLTRGYHVLFIFYISHIIYFFYLFSIENKNTFYSLISSNFVVVVSVIMAVIFIVLYGIINWVFDNKIITSYGDKKNEIIYEAGLVFSQNVNTDDLEYEGFAKSYDMVLLYYDNELKYRSEDWDDFERRHLLFEAAIMQGNGFLFMGSGKEFIYPYYMFILIYVIVNSIILTCSIMFFKLFFDKKFNNYVNIMIKGFKEDSYIYAIDTEKMDNTEIKKLSELYNKKLLTYKYRERFIKMFTR</sequence>
<evidence type="ECO:0000256" key="1">
    <source>
        <dbReference type="SAM" id="Phobius"/>
    </source>
</evidence>